<evidence type="ECO:0000259" key="1">
    <source>
        <dbReference type="Pfam" id="PF00425"/>
    </source>
</evidence>
<evidence type="ECO:0000313" key="3">
    <source>
        <dbReference type="Proteomes" id="UP000187464"/>
    </source>
</evidence>
<dbReference type="InterPro" id="IPR015890">
    <property type="entry name" value="Chorismate_C"/>
</dbReference>
<dbReference type="PRINTS" id="PR00095">
    <property type="entry name" value="ANTSNTHASEI"/>
</dbReference>
<dbReference type="STRING" id="1642647.PSM36_0860"/>
<dbReference type="NCBIfam" id="NF005486">
    <property type="entry name" value="PRK07093.1"/>
    <property type="match status" value="1"/>
</dbReference>
<dbReference type="RefSeq" id="WP_232001515.1">
    <property type="nucleotide sequence ID" value="NZ_LT605205.1"/>
</dbReference>
<dbReference type="InterPro" id="IPR005801">
    <property type="entry name" value="ADC_synthase"/>
</dbReference>
<gene>
    <name evidence="2" type="ORF">PSM36_0860</name>
</gene>
<proteinExistence type="predicted"/>
<organism evidence="2 3">
    <name type="scientific">Proteiniphilum saccharofermentans</name>
    <dbReference type="NCBI Taxonomy" id="1642647"/>
    <lineage>
        <taxon>Bacteria</taxon>
        <taxon>Pseudomonadati</taxon>
        <taxon>Bacteroidota</taxon>
        <taxon>Bacteroidia</taxon>
        <taxon>Bacteroidales</taxon>
        <taxon>Dysgonomonadaceae</taxon>
        <taxon>Proteiniphilum</taxon>
    </lineage>
</organism>
<dbReference type="InterPro" id="IPR019999">
    <property type="entry name" value="Anth_synth_I-like"/>
</dbReference>
<name>A0A1R3STM0_9BACT</name>
<dbReference type="GO" id="GO:0000162">
    <property type="term" value="P:L-tryptophan biosynthetic process"/>
    <property type="evidence" value="ECO:0007669"/>
    <property type="project" value="TreeGrafter"/>
</dbReference>
<dbReference type="PANTHER" id="PTHR11236:SF50">
    <property type="entry name" value="AMINODEOXYCHORISMATE SYNTHASE COMPONENT 1"/>
    <property type="match status" value="1"/>
</dbReference>
<dbReference type="AlphaFoldDB" id="A0A1R3STM0"/>
<dbReference type="Gene3D" id="3.60.120.10">
    <property type="entry name" value="Anthranilate synthase"/>
    <property type="match status" value="1"/>
</dbReference>
<dbReference type="KEGG" id="psac:PSM36_0860"/>
<dbReference type="EMBL" id="LT605205">
    <property type="protein sequence ID" value="SCD19686.1"/>
    <property type="molecule type" value="Genomic_DNA"/>
</dbReference>
<reference evidence="2 3" key="1">
    <citation type="submission" date="2016-08" db="EMBL/GenBank/DDBJ databases">
        <authorList>
            <person name="Seilhamer J.J."/>
        </authorList>
    </citation>
    <scope>NUCLEOTIDE SEQUENCE [LARGE SCALE GENOMIC DNA]</scope>
    <source>
        <strain evidence="2">M3/6</strain>
    </source>
</reference>
<protein>
    <submittedName>
        <fullName evidence="2">Para-aminobenzoate synthase component I</fullName>
    </submittedName>
</protein>
<dbReference type="Pfam" id="PF00425">
    <property type="entry name" value="Chorismate_bind"/>
    <property type="match status" value="1"/>
</dbReference>
<dbReference type="PANTHER" id="PTHR11236">
    <property type="entry name" value="AMINOBENZOATE/ANTHRANILATE SYNTHASE"/>
    <property type="match status" value="1"/>
</dbReference>
<sequence>MNEAGKARKPFLFAVDFEMREGFFVADPLSQQEILFDIKGMSNTFPHGLSGTPKSFSFLSHQTDSYLFEADPEDYVTYLQRFNVVMDGLKRGDSYLVNLTIKTPLRCSLSFEEIFLSSRATYKLCLPGKWVCFSPECFVRIEQGKIFTFPMKGTIDGRLPYARDIVLNDRKETAEHNTIVDLLRNDLSRIATSVKVNRFRYIDALETNRGSILQVSSEIEGTLAEGYLDILGTLFFELLPAGSVSGAPKEATLRIIKEAEKEARGFYTGVAGYFDGKKLESFVLIRFIEQCGSQLFFRSGGGITANSSSRKEYEEAIRKIYLPLH</sequence>
<accession>A0A1R3STM0</accession>
<evidence type="ECO:0000313" key="2">
    <source>
        <dbReference type="EMBL" id="SCD19686.1"/>
    </source>
</evidence>
<feature type="domain" description="Chorismate-utilising enzyme C-terminal" evidence="1">
    <location>
        <begin position="77"/>
        <end position="319"/>
    </location>
</feature>
<keyword evidence="3" id="KW-1185">Reference proteome</keyword>
<dbReference type="GO" id="GO:0046820">
    <property type="term" value="F:4-amino-4-deoxychorismate synthase activity"/>
    <property type="evidence" value="ECO:0007669"/>
    <property type="project" value="TreeGrafter"/>
</dbReference>
<dbReference type="Proteomes" id="UP000187464">
    <property type="component" value="Chromosome I"/>
</dbReference>
<dbReference type="SUPFAM" id="SSF56322">
    <property type="entry name" value="ADC synthase"/>
    <property type="match status" value="1"/>
</dbReference>